<reference evidence="1 2" key="1">
    <citation type="journal article" date="2024" name="Chem. Sci.">
        <title>Discovery of megapolipeptins by genome mining of a Burkholderiales bacteria collection.</title>
        <authorList>
            <person name="Paulo B.S."/>
            <person name="Recchia M.J.J."/>
            <person name="Lee S."/>
            <person name="Fergusson C.H."/>
            <person name="Romanowski S.B."/>
            <person name="Hernandez A."/>
            <person name="Krull N."/>
            <person name="Liu D.Y."/>
            <person name="Cavanagh H."/>
            <person name="Bos A."/>
            <person name="Gray C.A."/>
            <person name="Murphy B.T."/>
            <person name="Linington R.G."/>
            <person name="Eustaquio A.S."/>
        </authorList>
    </citation>
    <scope>NUCLEOTIDE SEQUENCE [LARGE SCALE GENOMIC DNA]</scope>
    <source>
        <strain evidence="1 2">RL18-126-BIB-B</strain>
    </source>
</reference>
<protein>
    <submittedName>
        <fullName evidence="1">Uncharacterized protein</fullName>
    </submittedName>
</protein>
<evidence type="ECO:0000313" key="1">
    <source>
        <dbReference type="EMBL" id="MFM0109063.1"/>
    </source>
</evidence>
<organism evidence="1 2">
    <name type="scientific">Paraburkholderia rhynchosiae</name>
    <dbReference type="NCBI Taxonomy" id="487049"/>
    <lineage>
        <taxon>Bacteria</taxon>
        <taxon>Pseudomonadati</taxon>
        <taxon>Pseudomonadota</taxon>
        <taxon>Betaproteobacteria</taxon>
        <taxon>Burkholderiales</taxon>
        <taxon>Burkholderiaceae</taxon>
        <taxon>Paraburkholderia</taxon>
    </lineage>
</organism>
<comment type="caution">
    <text evidence="1">The sequence shown here is derived from an EMBL/GenBank/DDBJ whole genome shotgun (WGS) entry which is preliminary data.</text>
</comment>
<name>A0ACC7NRK0_9BURK</name>
<evidence type="ECO:0000313" key="2">
    <source>
        <dbReference type="Proteomes" id="UP001629235"/>
    </source>
</evidence>
<dbReference type="Proteomes" id="UP001629235">
    <property type="component" value="Unassembled WGS sequence"/>
</dbReference>
<dbReference type="EMBL" id="JAQQDW010000163">
    <property type="protein sequence ID" value="MFM0109063.1"/>
    <property type="molecule type" value="Genomic_DNA"/>
</dbReference>
<accession>A0ACC7NRK0</accession>
<sequence>MLRDNLDTLAQDICRSDMQSTEALLERVDFARASAKSQDRPDPILKMKRGLVKYMGAAYYLRDAARFHAAVAAYQGTTDELLASFDVPAAALLVDLCLAIIGGPANLRRATIAAIMRGAREPETPDALRAAARILAATSDLDPHSAMSDAWALFGACRRQELPDERIGRFLPFAAAAIRVNRGDFTRSGKAVGRALHRVDRAVEASVQAELERIRRGGASAVTASSFVGFPTAALTAIAASRAARSVQDAWPTTLFSDFRWMGHSGWA</sequence>
<gene>
    <name evidence="1" type="ORF">PQR01_38200</name>
</gene>
<keyword evidence="2" id="KW-1185">Reference proteome</keyword>
<proteinExistence type="predicted"/>